<evidence type="ECO:0000313" key="3">
    <source>
        <dbReference type="Proteomes" id="UP000198848"/>
    </source>
</evidence>
<proteinExistence type="predicted"/>
<dbReference type="STRING" id="1095778.SAMN04489842_3852"/>
<evidence type="ECO:0000256" key="1">
    <source>
        <dbReference type="SAM" id="MobiDB-lite"/>
    </source>
</evidence>
<dbReference type="Proteomes" id="UP000198848">
    <property type="component" value="Unassembled WGS sequence"/>
</dbReference>
<keyword evidence="3" id="KW-1185">Reference proteome</keyword>
<dbReference type="AlphaFoldDB" id="A0A1H1IXB2"/>
<gene>
    <name evidence="2" type="ORF">SAMN04489842_3852</name>
</gene>
<feature type="region of interest" description="Disordered" evidence="1">
    <location>
        <begin position="29"/>
        <end position="76"/>
    </location>
</feature>
<organism evidence="2 3">
    <name type="scientific">Natronobacterium texcoconense</name>
    <dbReference type="NCBI Taxonomy" id="1095778"/>
    <lineage>
        <taxon>Archaea</taxon>
        <taxon>Methanobacteriati</taxon>
        <taxon>Methanobacteriota</taxon>
        <taxon>Stenosarchaea group</taxon>
        <taxon>Halobacteria</taxon>
        <taxon>Halobacteriales</taxon>
        <taxon>Natrialbaceae</taxon>
        <taxon>Natronobacterium</taxon>
    </lineage>
</organism>
<reference evidence="3" key="1">
    <citation type="submission" date="2016-10" db="EMBL/GenBank/DDBJ databases">
        <authorList>
            <person name="Varghese N."/>
            <person name="Submissions S."/>
        </authorList>
    </citation>
    <scope>NUCLEOTIDE SEQUENCE [LARGE SCALE GENOMIC DNA]</scope>
    <source>
        <strain evidence="3">DSM 24767</strain>
    </source>
</reference>
<evidence type="ECO:0000313" key="2">
    <source>
        <dbReference type="EMBL" id="SDR42016.1"/>
    </source>
</evidence>
<dbReference type="RefSeq" id="WP_090385492.1">
    <property type="nucleotide sequence ID" value="NZ_FNLC01000006.1"/>
</dbReference>
<dbReference type="EMBL" id="FNLC01000006">
    <property type="protein sequence ID" value="SDR42016.1"/>
    <property type="molecule type" value="Genomic_DNA"/>
</dbReference>
<dbReference type="PROSITE" id="PS51257">
    <property type="entry name" value="PROKAR_LIPOPROTEIN"/>
    <property type="match status" value="1"/>
</dbReference>
<dbReference type="OrthoDB" id="206283at2157"/>
<name>A0A1H1IXB2_NATTX</name>
<sequence>MDDRTSVTSRRALLTETTLAFVAVTAGCLEGPAASNPGDERGKNEPLETPVVDEPPHDPERPNPSGEEPWEEWNDDYLGEGMATEPTVEFDRVSGVRLAESMLAGRATELEGGVYSVRLLASERDLETVVDLEKTDSDARTALESVDFDERIVIVVESGYGSSSVAHRWVRVEPLENGIHLHGYETNPYEQTADASPRHSVLIVDRPDGGALEVARVSQTVAEDRRVHYASTDGVATPQERS</sequence>
<accession>A0A1H1IXB2</accession>
<protein>
    <submittedName>
        <fullName evidence="2">Uncharacterized protein</fullName>
    </submittedName>
</protein>